<dbReference type="InterPro" id="IPR048631">
    <property type="entry name" value="SecD_1st"/>
</dbReference>
<dbReference type="GO" id="GO:0005886">
    <property type="term" value="C:plasma membrane"/>
    <property type="evidence" value="ECO:0007669"/>
    <property type="project" value="UniProtKB-SubCell"/>
</dbReference>
<evidence type="ECO:0000256" key="1">
    <source>
        <dbReference type="ARBA" id="ARBA00004651"/>
    </source>
</evidence>
<dbReference type="InterPro" id="IPR048634">
    <property type="entry name" value="SecD_SecF_C"/>
</dbReference>
<evidence type="ECO:0000256" key="2">
    <source>
        <dbReference type="ARBA" id="ARBA00022448"/>
    </source>
</evidence>
<dbReference type="HAMAP" id="MF_01463_B">
    <property type="entry name" value="SecD_B"/>
    <property type="match status" value="1"/>
</dbReference>
<evidence type="ECO:0000313" key="14">
    <source>
        <dbReference type="EMBL" id="HIU60530.1"/>
    </source>
</evidence>
<dbReference type="InterPro" id="IPR022813">
    <property type="entry name" value="SecD/SecF_arch_bac"/>
</dbReference>
<dbReference type="NCBIfam" id="TIGR00916">
    <property type="entry name" value="2A0604s01"/>
    <property type="match status" value="1"/>
</dbReference>
<accession>A0A9D1SHU2</accession>
<comment type="similarity">
    <text evidence="9">Belongs to the SecD/SecF family. SecD subfamily.</text>
</comment>
<name>A0A9D1SHU2_9FIRM</name>
<evidence type="ECO:0000256" key="6">
    <source>
        <dbReference type="ARBA" id="ARBA00022989"/>
    </source>
</evidence>
<evidence type="ECO:0000259" key="11">
    <source>
        <dbReference type="Pfam" id="PF02355"/>
    </source>
</evidence>
<feature type="compositionally biased region" description="Basic residues" evidence="10">
    <location>
        <begin position="474"/>
        <end position="495"/>
    </location>
</feature>
<evidence type="ECO:0000259" key="12">
    <source>
        <dbReference type="Pfam" id="PF21760"/>
    </source>
</evidence>
<feature type="domain" description="SecDF P1 head subdomain" evidence="13">
    <location>
        <begin position="143"/>
        <end position="232"/>
    </location>
</feature>
<reference evidence="14" key="1">
    <citation type="submission" date="2020-10" db="EMBL/GenBank/DDBJ databases">
        <authorList>
            <person name="Gilroy R."/>
        </authorList>
    </citation>
    <scope>NUCLEOTIDE SEQUENCE</scope>
    <source>
        <strain evidence="14">18911</strain>
    </source>
</reference>
<dbReference type="AlphaFoldDB" id="A0A9D1SHU2"/>
<dbReference type="GO" id="GO:0043952">
    <property type="term" value="P:protein transport by the Sec complex"/>
    <property type="evidence" value="ECO:0007669"/>
    <property type="project" value="UniProtKB-UniRule"/>
</dbReference>
<keyword evidence="3 9" id="KW-1003">Cell membrane</keyword>
<keyword evidence="2 9" id="KW-0813">Transport</keyword>
<dbReference type="EMBL" id="DVNF01000119">
    <property type="protein sequence ID" value="HIU60530.1"/>
    <property type="molecule type" value="Genomic_DNA"/>
</dbReference>
<feature type="region of interest" description="Disordered" evidence="10">
    <location>
        <begin position="469"/>
        <end position="495"/>
    </location>
</feature>
<feature type="transmembrane region" description="Helical" evidence="9">
    <location>
        <begin position="251"/>
        <end position="272"/>
    </location>
</feature>
<dbReference type="Gene3D" id="1.20.1640.10">
    <property type="entry name" value="Multidrug efflux transporter AcrB transmembrane domain"/>
    <property type="match status" value="1"/>
</dbReference>
<evidence type="ECO:0000256" key="5">
    <source>
        <dbReference type="ARBA" id="ARBA00022927"/>
    </source>
</evidence>
<feature type="domain" description="Protein export membrane protein SecD/SecF C-terminal" evidence="11">
    <location>
        <begin position="234"/>
        <end position="404"/>
    </location>
</feature>
<dbReference type="Pfam" id="PF02355">
    <property type="entry name" value="SecD_SecF_C"/>
    <property type="match status" value="1"/>
</dbReference>
<dbReference type="Pfam" id="PF21760">
    <property type="entry name" value="SecD_1st"/>
    <property type="match status" value="1"/>
</dbReference>
<dbReference type="InterPro" id="IPR054384">
    <property type="entry name" value="SecDF_P1_head"/>
</dbReference>
<dbReference type="GO" id="GO:0006605">
    <property type="term" value="P:protein targeting"/>
    <property type="evidence" value="ECO:0007669"/>
    <property type="project" value="UniProtKB-UniRule"/>
</dbReference>
<keyword evidence="5 9" id="KW-0653">Protein transport</keyword>
<dbReference type="Proteomes" id="UP000824094">
    <property type="component" value="Unassembled WGS sequence"/>
</dbReference>
<feature type="domain" description="Protein translocase subunit SecDF P1" evidence="12">
    <location>
        <begin position="94"/>
        <end position="134"/>
    </location>
</feature>
<gene>
    <name evidence="9 14" type="primary">secD</name>
    <name evidence="14" type="ORF">IAB05_03955</name>
</gene>
<dbReference type="SUPFAM" id="SSF82866">
    <property type="entry name" value="Multidrug efflux transporter AcrB transmembrane domain"/>
    <property type="match status" value="1"/>
</dbReference>
<evidence type="ECO:0000256" key="9">
    <source>
        <dbReference type="HAMAP-Rule" id="MF_01463"/>
    </source>
</evidence>
<proteinExistence type="inferred from homology"/>
<feature type="transmembrane region" description="Helical" evidence="9">
    <location>
        <begin position="279"/>
        <end position="302"/>
    </location>
</feature>
<dbReference type="Pfam" id="PF22599">
    <property type="entry name" value="SecDF_P1_head"/>
    <property type="match status" value="1"/>
</dbReference>
<comment type="subcellular location">
    <subcellularLocation>
        <location evidence="1 9">Cell membrane</location>
        <topology evidence="1 9">Multi-pass membrane protein</topology>
    </subcellularLocation>
</comment>
<dbReference type="PANTHER" id="PTHR30081">
    <property type="entry name" value="PROTEIN-EXPORT MEMBRANE PROTEIN SEC"/>
    <property type="match status" value="1"/>
</dbReference>
<dbReference type="GO" id="GO:0065002">
    <property type="term" value="P:intracellular protein transmembrane transport"/>
    <property type="evidence" value="ECO:0007669"/>
    <property type="project" value="UniProtKB-UniRule"/>
</dbReference>
<evidence type="ECO:0000256" key="3">
    <source>
        <dbReference type="ARBA" id="ARBA00022475"/>
    </source>
</evidence>
<comment type="subunit">
    <text evidence="9">Forms a complex with SecF. Part of the essential Sec protein translocation apparatus which comprises SecA, SecYEG and auxiliary proteins SecDF. Other proteins may also be involved.</text>
</comment>
<evidence type="ECO:0000313" key="15">
    <source>
        <dbReference type="Proteomes" id="UP000824094"/>
    </source>
</evidence>
<evidence type="ECO:0000256" key="4">
    <source>
        <dbReference type="ARBA" id="ARBA00022692"/>
    </source>
</evidence>
<comment type="caution">
    <text evidence="9">Lacks conserved residue(s) required for the propagation of feature annotation.</text>
</comment>
<reference evidence="14" key="2">
    <citation type="journal article" date="2021" name="PeerJ">
        <title>Extensive microbial diversity within the chicken gut microbiome revealed by metagenomics and culture.</title>
        <authorList>
            <person name="Gilroy R."/>
            <person name="Ravi A."/>
            <person name="Getino M."/>
            <person name="Pursley I."/>
            <person name="Horton D.L."/>
            <person name="Alikhan N.F."/>
            <person name="Baker D."/>
            <person name="Gharbi K."/>
            <person name="Hall N."/>
            <person name="Watson M."/>
            <person name="Adriaenssens E.M."/>
            <person name="Foster-Nyarko E."/>
            <person name="Jarju S."/>
            <person name="Secka A."/>
            <person name="Antonio M."/>
            <person name="Oren A."/>
            <person name="Chaudhuri R.R."/>
            <person name="La Ragione R."/>
            <person name="Hildebrand F."/>
            <person name="Pallen M.J."/>
        </authorList>
    </citation>
    <scope>NUCLEOTIDE SEQUENCE</scope>
    <source>
        <strain evidence="14">18911</strain>
    </source>
</reference>
<keyword evidence="6 9" id="KW-1133">Transmembrane helix</keyword>
<sequence>MTKKKAIVIAVVLALIMITLALFIFPLNGQDSFQIGNSNYDFYWISKSLRLGLDLEGGMYVVYEMDLEGVENPDQAVESTIANLESILASNNYTEATVTRQGSNMLRVEVPAVQNTETLMNLLGEPAELEFKDSEGSVLIEGSKHLEDAYVSLYNGAYAINLVFNSEGTTAFAEATQNNIGKPLSININGEEIMAPIVQSAITDGQAVITSENYTMQQAERIATQLRAGTFAVSLDPISIQTIGATLGEGALNASIIAALIGIAAIIIFMIVMYKGLGILASLALLIYSILMIYLLAIVPWVQLTLPSIAGVILSIGMAVDANVIIFERMRDERRLFGKPIATCVQIGFKKALTAIIDSNVTTIIGSIVLIILGSPSVQGFGITLLIGILLSMFTAIFITRLLVNISLAFNEHSDAFYGLRYELKVDENAVESDAAEAEVGTVELNADGTAAVMTGDNTVVKVSEPAEVSAPVKKNKGKKQQTYKKVRYKRGGNK</sequence>
<evidence type="ECO:0000256" key="8">
    <source>
        <dbReference type="ARBA" id="ARBA00023136"/>
    </source>
</evidence>
<evidence type="ECO:0000259" key="13">
    <source>
        <dbReference type="Pfam" id="PF22599"/>
    </source>
</evidence>
<dbReference type="NCBIfam" id="TIGR01129">
    <property type="entry name" value="secD"/>
    <property type="match status" value="1"/>
</dbReference>
<comment type="caution">
    <text evidence="14">The sequence shown here is derived from an EMBL/GenBank/DDBJ whole genome shotgun (WGS) entry which is preliminary data.</text>
</comment>
<dbReference type="GO" id="GO:0015450">
    <property type="term" value="F:protein-transporting ATPase activity"/>
    <property type="evidence" value="ECO:0007669"/>
    <property type="project" value="InterPro"/>
</dbReference>
<dbReference type="InterPro" id="IPR055344">
    <property type="entry name" value="SecD_SecF_C_bact"/>
</dbReference>
<dbReference type="InterPro" id="IPR005791">
    <property type="entry name" value="SecD"/>
</dbReference>
<keyword evidence="7 9" id="KW-0811">Translocation</keyword>
<dbReference type="Gene3D" id="3.30.70.3400">
    <property type="match status" value="1"/>
</dbReference>
<comment type="function">
    <text evidence="9">Part of the Sec protein translocase complex. Interacts with the SecYEG preprotein conducting channel. SecDF uses the proton motive force (PMF) to complete protein translocation after the ATP-dependent function of SecA.</text>
</comment>
<feature type="transmembrane region" description="Helical" evidence="9">
    <location>
        <begin position="381"/>
        <end position="404"/>
    </location>
</feature>
<organism evidence="14 15">
    <name type="scientific">Candidatus Stercoripulliclostridium merdigallinarum</name>
    <dbReference type="NCBI Taxonomy" id="2840951"/>
    <lineage>
        <taxon>Bacteria</taxon>
        <taxon>Bacillati</taxon>
        <taxon>Bacillota</taxon>
        <taxon>Clostridia</taxon>
        <taxon>Eubacteriales</taxon>
        <taxon>Candidatus Stercoripulliclostridium</taxon>
    </lineage>
</organism>
<protein>
    <recommendedName>
        <fullName evidence="9">Protein translocase subunit SecD</fullName>
    </recommendedName>
</protein>
<feature type="transmembrane region" description="Helical" evidence="9">
    <location>
        <begin position="355"/>
        <end position="375"/>
    </location>
</feature>
<keyword evidence="8 9" id="KW-0472">Membrane</keyword>
<evidence type="ECO:0000256" key="10">
    <source>
        <dbReference type="SAM" id="MobiDB-lite"/>
    </source>
</evidence>
<evidence type="ECO:0000256" key="7">
    <source>
        <dbReference type="ARBA" id="ARBA00023010"/>
    </source>
</evidence>
<keyword evidence="4 9" id="KW-0812">Transmembrane</keyword>
<feature type="transmembrane region" description="Helical" evidence="9">
    <location>
        <begin position="308"/>
        <end position="327"/>
    </location>
</feature>
<dbReference type="PANTHER" id="PTHR30081:SF1">
    <property type="entry name" value="PROTEIN TRANSLOCASE SUBUNIT SECD"/>
    <property type="match status" value="1"/>
</dbReference>